<feature type="compositionally biased region" description="Basic and acidic residues" evidence="1">
    <location>
        <begin position="235"/>
        <end position="247"/>
    </location>
</feature>
<evidence type="ECO:0000313" key="2">
    <source>
        <dbReference type="EMBL" id="KAG6637341.1"/>
    </source>
</evidence>
<protein>
    <submittedName>
        <fullName evidence="2">Uncharacterized protein</fullName>
    </submittedName>
</protein>
<feature type="compositionally biased region" description="Basic residues" evidence="1">
    <location>
        <begin position="1"/>
        <end position="39"/>
    </location>
</feature>
<feature type="compositionally biased region" description="Basic residues" evidence="1">
    <location>
        <begin position="103"/>
        <end position="113"/>
    </location>
</feature>
<reference evidence="2" key="1">
    <citation type="submission" date="2020-12" db="EMBL/GenBank/DDBJ databases">
        <title>WGS assembly of Carya illinoinensis cv. Pawnee.</title>
        <authorList>
            <person name="Platts A."/>
            <person name="Shu S."/>
            <person name="Wright S."/>
            <person name="Barry K."/>
            <person name="Edger P."/>
            <person name="Pires J.C."/>
            <person name="Schmutz J."/>
        </authorList>
    </citation>
    <scope>NUCLEOTIDE SEQUENCE</scope>
    <source>
        <tissue evidence="2">Leaf</tissue>
    </source>
</reference>
<accession>A0A8T1P678</accession>
<dbReference type="Proteomes" id="UP000811609">
    <property type="component" value="Chromosome 11"/>
</dbReference>
<evidence type="ECO:0000256" key="1">
    <source>
        <dbReference type="SAM" id="MobiDB-lite"/>
    </source>
</evidence>
<feature type="compositionally biased region" description="Basic and acidic residues" evidence="1">
    <location>
        <begin position="40"/>
        <end position="54"/>
    </location>
</feature>
<dbReference type="EMBL" id="CM031819">
    <property type="protein sequence ID" value="KAG6637341.1"/>
    <property type="molecule type" value="Genomic_DNA"/>
</dbReference>
<comment type="caution">
    <text evidence="2">The sequence shown here is derived from an EMBL/GenBank/DDBJ whole genome shotgun (WGS) entry which is preliminary data.</text>
</comment>
<name>A0A8T1P678_CARIL</name>
<feature type="compositionally biased region" description="Basic and acidic residues" evidence="1">
    <location>
        <begin position="91"/>
        <end position="102"/>
    </location>
</feature>
<keyword evidence="3" id="KW-1185">Reference proteome</keyword>
<feature type="region of interest" description="Disordered" evidence="1">
    <location>
        <begin position="363"/>
        <end position="393"/>
    </location>
</feature>
<dbReference type="PANTHER" id="PTHR36808:SF1">
    <property type="entry name" value="TRANSCRIPTIONAL REGULATOR ATRX-LIKE PROTEIN"/>
    <property type="match status" value="1"/>
</dbReference>
<feature type="region of interest" description="Disordered" evidence="1">
    <location>
        <begin position="235"/>
        <end position="271"/>
    </location>
</feature>
<organism evidence="2 3">
    <name type="scientific">Carya illinoinensis</name>
    <name type="common">Pecan</name>
    <dbReference type="NCBI Taxonomy" id="32201"/>
    <lineage>
        <taxon>Eukaryota</taxon>
        <taxon>Viridiplantae</taxon>
        <taxon>Streptophyta</taxon>
        <taxon>Embryophyta</taxon>
        <taxon>Tracheophyta</taxon>
        <taxon>Spermatophyta</taxon>
        <taxon>Magnoliopsida</taxon>
        <taxon>eudicotyledons</taxon>
        <taxon>Gunneridae</taxon>
        <taxon>Pentapetalae</taxon>
        <taxon>rosids</taxon>
        <taxon>fabids</taxon>
        <taxon>Fagales</taxon>
        <taxon>Juglandaceae</taxon>
        <taxon>Carya</taxon>
    </lineage>
</organism>
<feature type="compositionally biased region" description="Basic and acidic residues" evidence="1">
    <location>
        <begin position="155"/>
        <end position="173"/>
    </location>
</feature>
<gene>
    <name evidence="2" type="ORF">CIPAW_11G172000</name>
</gene>
<evidence type="ECO:0000313" key="3">
    <source>
        <dbReference type="Proteomes" id="UP000811609"/>
    </source>
</evidence>
<feature type="compositionally biased region" description="Low complexity" evidence="1">
    <location>
        <begin position="132"/>
        <end position="144"/>
    </location>
</feature>
<dbReference type="PANTHER" id="PTHR36808">
    <property type="entry name" value="TRANSCRIPTIONAL REGULATOR ATRX-LIKE PROTEIN"/>
    <property type="match status" value="1"/>
</dbReference>
<sequence>MGKSSSHKKKRSRKNSSQGRTKKKSKSRSRRYNKSKKLRLHDASLSHSSDDDSRSFMSVSCSSSEDDYRSRRARSHTRKDLKGSKKKDRRHSFSHERSEEPRRVRKKIGSKRKGGSDLGTKTHKKKRKPSRETSISSVSSDSCSCDARQVGSTSNHEREFERRSHRGRYEGKERKKGKSEKVISGSKRSRYRSRSCSSYSRSSEGDEYWSEVKMAGENNTKRLRSVITVIEEKEGRFSDNDEHKEEIVYDNDDYPSCRSNDSNDGGHKRELDHRSNVASANNMMVVNEKGEEPVVSNIRTTDLAESFKDVEGQRSRTNPSSCVVGTNDFVKRKVTEVSGSLNGEDLESTLRQRALENLKRFRGGFQPNANTPTGKKENSYGDMKQSSTVKSEMVQIKLPKEDGVKTVGAKSRKEDGSKSVGATQELKEISVPALRSDCNSYLQKNENTSSGMEGDHQSVTAKQEIACVLDPMAVAGLPSEKVDPAVVSEINIPKLATPVLRHNSFKNRNILKERVASDEPRQTNLLVTKSASVECAPETAQTMSPTSNNNNNNEDVKDARGPAAPECSSCIKSTLAGDVSNKSQDETTDGSQFEQKTMTVMRGGEMVQVSYKVYIPKKAPAFTRRRLKR</sequence>
<feature type="region of interest" description="Disordered" evidence="1">
    <location>
        <begin position="1"/>
        <end position="208"/>
    </location>
</feature>
<proteinExistence type="predicted"/>
<dbReference type="AlphaFoldDB" id="A0A8T1P678"/>
<feature type="region of interest" description="Disordered" evidence="1">
    <location>
        <begin position="535"/>
        <end position="564"/>
    </location>
</feature>